<comment type="caution">
    <text evidence="2">The sequence shown here is derived from an EMBL/GenBank/DDBJ whole genome shotgun (WGS) entry which is preliminary data.</text>
</comment>
<dbReference type="AlphaFoldDB" id="A0A4Q1DBU5"/>
<dbReference type="InterPro" id="IPR025364">
    <property type="entry name" value="DUF4268"/>
</dbReference>
<proteinExistence type="predicted"/>
<accession>A0A4Q1DBU5</accession>
<dbReference type="Pfam" id="PF14088">
    <property type="entry name" value="DUF4268"/>
    <property type="match status" value="1"/>
</dbReference>
<keyword evidence="3" id="KW-1185">Reference proteome</keyword>
<reference evidence="2 3" key="1">
    <citation type="submission" date="2019-01" db="EMBL/GenBank/DDBJ databases">
        <title>Filimonas sp. strain TTM-71.</title>
        <authorList>
            <person name="Chen W.-M."/>
        </authorList>
    </citation>
    <scope>NUCLEOTIDE SEQUENCE [LARGE SCALE GENOMIC DNA]</scope>
    <source>
        <strain evidence="2 3">TTM-71</strain>
    </source>
</reference>
<dbReference type="Proteomes" id="UP000290545">
    <property type="component" value="Unassembled WGS sequence"/>
</dbReference>
<evidence type="ECO:0000313" key="3">
    <source>
        <dbReference type="Proteomes" id="UP000290545"/>
    </source>
</evidence>
<feature type="domain" description="DUF4268" evidence="1">
    <location>
        <begin position="11"/>
        <end position="144"/>
    </location>
</feature>
<dbReference type="RefSeq" id="WP_129002666.1">
    <property type="nucleotide sequence ID" value="NZ_SDHZ01000001.1"/>
</dbReference>
<name>A0A4Q1DBU5_9BACT</name>
<dbReference type="EMBL" id="SDHZ01000001">
    <property type="protein sequence ID" value="RXK86917.1"/>
    <property type="molecule type" value="Genomic_DNA"/>
</dbReference>
<evidence type="ECO:0000259" key="1">
    <source>
        <dbReference type="Pfam" id="PF14088"/>
    </source>
</evidence>
<organism evidence="2 3">
    <name type="scientific">Filimonas effusa</name>
    <dbReference type="NCBI Taxonomy" id="2508721"/>
    <lineage>
        <taxon>Bacteria</taxon>
        <taxon>Pseudomonadati</taxon>
        <taxon>Bacteroidota</taxon>
        <taxon>Chitinophagia</taxon>
        <taxon>Chitinophagales</taxon>
        <taxon>Chitinophagaceae</taxon>
        <taxon>Filimonas</taxon>
    </lineage>
</organism>
<dbReference type="OrthoDB" id="1467516at2"/>
<gene>
    <name evidence="2" type="ORF">ESB13_09045</name>
</gene>
<evidence type="ECO:0000313" key="2">
    <source>
        <dbReference type="EMBL" id="RXK86917.1"/>
    </source>
</evidence>
<protein>
    <submittedName>
        <fullName evidence="2">DUF4268 domain-containing protein</fullName>
    </submittedName>
</protein>
<sequence length="154" mass="18090">MYTKEDISRQKQAFWTTFGRYMQPVLSAEGTAVSWVNYKTGIPGIQFKMDADHKHTRIAITCSHKDASLRVLQYQRLTQMKAMLEEELQGEMWDWQENLTDEWGKTIDAVSKTLANVSIHRKEDWPAMISFLKQRIIALDAFWSMARYGFEEFL</sequence>